<accession>A0A1S3ALQ5</accession>
<evidence type="ECO:0000256" key="2">
    <source>
        <dbReference type="ARBA" id="ARBA00023180"/>
    </source>
</evidence>
<gene>
    <name evidence="9 10" type="primary">LAG3</name>
</gene>
<dbReference type="InterPro" id="IPR003599">
    <property type="entry name" value="Ig_sub"/>
</dbReference>
<proteinExistence type="predicted"/>
<evidence type="ECO:0000256" key="3">
    <source>
        <dbReference type="ARBA" id="ARBA00023319"/>
    </source>
</evidence>
<feature type="domain" description="Ig-like" evidence="7">
    <location>
        <begin position="178"/>
        <end position="249"/>
    </location>
</feature>
<dbReference type="GO" id="GO:0002250">
    <property type="term" value="P:adaptive immune response"/>
    <property type="evidence" value="ECO:0007669"/>
    <property type="project" value="UniProtKB-KW"/>
</dbReference>
<evidence type="ECO:0000256" key="1">
    <source>
        <dbReference type="ARBA" id="ARBA00023157"/>
    </source>
</evidence>
<dbReference type="GeneID" id="103126178"/>
<dbReference type="InterPro" id="IPR036179">
    <property type="entry name" value="Ig-like_dom_sf"/>
</dbReference>
<dbReference type="InParanoid" id="A0A1S3ALQ5"/>
<dbReference type="RefSeq" id="XP_060046134.1">
    <property type="nucleotide sequence ID" value="XM_060190151.1"/>
</dbReference>
<dbReference type="PANTHER" id="PTHR11890:SF18">
    <property type="entry name" value="LYMPHOCYTE ACTIVATION GENE 3 PROTEIN"/>
    <property type="match status" value="1"/>
</dbReference>
<dbReference type="OrthoDB" id="9937043at2759"/>
<dbReference type="STRING" id="9365.ENSEEUP00000008079"/>
<evidence type="ECO:0000313" key="8">
    <source>
        <dbReference type="Proteomes" id="UP001652624"/>
    </source>
</evidence>
<dbReference type="GO" id="GO:0004888">
    <property type="term" value="F:transmembrane signaling receptor activity"/>
    <property type="evidence" value="ECO:0007669"/>
    <property type="project" value="TreeGrafter"/>
</dbReference>
<feature type="transmembrane region" description="Helical" evidence="5">
    <location>
        <begin position="443"/>
        <end position="464"/>
    </location>
</feature>
<dbReference type="PANTHER" id="PTHR11890">
    <property type="entry name" value="INTERLEUKIN-1 RECEPTOR FAMILY MEMBER"/>
    <property type="match status" value="1"/>
</dbReference>
<organism evidence="8 9">
    <name type="scientific">Erinaceus europaeus</name>
    <name type="common">Western European hedgehog</name>
    <dbReference type="NCBI Taxonomy" id="9365"/>
    <lineage>
        <taxon>Eukaryota</taxon>
        <taxon>Metazoa</taxon>
        <taxon>Chordata</taxon>
        <taxon>Craniata</taxon>
        <taxon>Vertebrata</taxon>
        <taxon>Euteleostomi</taxon>
        <taxon>Mammalia</taxon>
        <taxon>Eutheria</taxon>
        <taxon>Laurasiatheria</taxon>
        <taxon>Eulipotyphla</taxon>
        <taxon>Erinaceidae</taxon>
        <taxon>Erinaceinae</taxon>
        <taxon>Erinaceus</taxon>
    </lineage>
</organism>
<dbReference type="InterPro" id="IPR007110">
    <property type="entry name" value="Ig-like_dom"/>
</dbReference>
<dbReference type="InterPro" id="IPR015621">
    <property type="entry name" value="IL-1_rcpt_fam"/>
</dbReference>
<evidence type="ECO:0000256" key="4">
    <source>
        <dbReference type="SAM" id="MobiDB-lite"/>
    </source>
</evidence>
<feature type="region of interest" description="Disordered" evidence="4">
    <location>
        <begin position="479"/>
        <end position="527"/>
    </location>
</feature>
<name>A0A1S3ALQ5_ERIEU</name>
<feature type="signal peptide" evidence="6">
    <location>
        <begin position="1"/>
        <end position="20"/>
    </location>
</feature>
<dbReference type="CTD" id="3902"/>
<dbReference type="GO" id="GO:0005576">
    <property type="term" value="C:extracellular region"/>
    <property type="evidence" value="ECO:0007669"/>
    <property type="project" value="UniProtKB-SubCell"/>
</dbReference>
<keyword evidence="2" id="KW-0325">Glycoprotein</keyword>
<evidence type="ECO:0000256" key="5">
    <source>
        <dbReference type="SAM" id="Phobius"/>
    </source>
</evidence>
<evidence type="ECO:0000313" key="10">
    <source>
        <dbReference type="RefSeq" id="XP_060046134.1"/>
    </source>
</evidence>
<dbReference type="PROSITE" id="PS50835">
    <property type="entry name" value="IG_LIKE"/>
    <property type="match status" value="2"/>
</dbReference>
<evidence type="ECO:0000313" key="9">
    <source>
        <dbReference type="RefSeq" id="XP_007537124.2"/>
    </source>
</evidence>
<dbReference type="AlphaFoldDB" id="A0A1S3ALQ5"/>
<dbReference type="GO" id="GO:0005886">
    <property type="term" value="C:plasma membrane"/>
    <property type="evidence" value="ECO:0007669"/>
    <property type="project" value="UniProtKB-SubCell"/>
</dbReference>
<reference evidence="9 10" key="1">
    <citation type="submission" date="2025-05" db="UniProtKB">
        <authorList>
            <consortium name="RefSeq"/>
        </authorList>
    </citation>
    <scope>IDENTIFICATION</scope>
</reference>
<protein>
    <submittedName>
        <fullName evidence="9 10">Lymphocyte activation gene 3 protein</fullName>
    </submittedName>
</protein>
<keyword evidence="5" id="KW-0812">Transmembrane</keyword>
<dbReference type="FunCoup" id="A0A1S3ALQ5">
    <property type="interactions" value="68"/>
</dbReference>
<feature type="region of interest" description="Disordered" evidence="4">
    <location>
        <begin position="64"/>
        <end position="87"/>
    </location>
</feature>
<dbReference type="eggNOG" id="ENOG502S2HD">
    <property type="taxonomic scope" value="Eukaryota"/>
</dbReference>
<dbReference type="Pfam" id="PF13895">
    <property type="entry name" value="Ig_2"/>
    <property type="match status" value="1"/>
</dbReference>
<feature type="chain" id="PRO_5045018281" evidence="6">
    <location>
        <begin position="21"/>
        <end position="527"/>
    </location>
</feature>
<dbReference type="SUPFAM" id="SSF48726">
    <property type="entry name" value="Immunoglobulin"/>
    <property type="match status" value="3"/>
</dbReference>
<keyword evidence="6" id="KW-0732">Signal</keyword>
<dbReference type="RefSeq" id="XP_007537124.2">
    <property type="nucleotide sequence ID" value="XM_007537062.3"/>
</dbReference>
<keyword evidence="1" id="KW-1015">Disulfide bond</keyword>
<keyword evidence="3" id="KW-0393">Immunoglobulin domain</keyword>
<keyword evidence="8" id="KW-1185">Reference proteome</keyword>
<dbReference type="CDD" id="cd00096">
    <property type="entry name" value="Ig"/>
    <property type="match status" value="1"/>
</dbReference>
<dbReference type="SMART" id="SM00409">
    <property type="entry name" value="IG"/>
    <property type="match status" value="3"/>
</dbReference>
<evidence type="ECO:0000256" key="6">
    <source>
        <dbReference type="SAM" id="SignalP"/>
    </source>
</evidence>
<evidence type="ECO:0000259" key="7">
    <source>
        <dbReference type="PROSITE" id="PS50835"/>
    </source>
</evidence>
<dbReference type="InterPro" id="IPR013783">
    <property type="entry name" value="Ig-like_fold"/>
</dbReference>
<dbReference type="Proteomes" id="UP001652624">
    <property type="component" value="Chromosome 4"/>
</dbReference>
<dbReference type="Gene3D" id="2.60.40.10">
    <property type="entry name" value="Immunoglobulins"/>
    <property type="match status" value="3"/>
</dbReference>
<sequence>MWEAQFLVLLLLHLLWRAPAETPGPGDEVQVVWAQEGAPAQLPCSLFTRLQDLSRLRTGEVIWQHLPDSRPGGPRPGPASPSPRDHGYTVLRLSPGGLRSGRPPLQPRVRLDERGLQRGDFSLWLRPAQRADEGEYRASVRLRDGARARALACRLRLRVGRASVSARPPGSLRSSGWVILNCSFSRPDPPASVHWFRGQDRVPVQKSPQYHFAENFLFLPQLSPSDSGLWGCMLIYRDGFNVSIMHSLSVLGLEPLVPLTVYAGAGSSVELPCHLPPGLESQPPFTAQWVPPGGVPDLLVAGDKGNFTLRLEAVSQAQAGTYTCQVHLQRQQLSATVTLAIITVTPKSFGLPGSLRKLLCEVTPTSGQERFVWSPLDRQSQRGSPGPWLQVQEAQLHAQPWQCQLYQGEKLLGTAVYFSELSGPGAQHSGGAPGVLRTGHLPLFLILGVLFLFLLVAGALGFHIRRRQWQPRRFSALEHGVHPPQAQSKVEERLEQEEPGLELEPEPELEPELEPEPEPELELELDP</sequence>
<keyword evidence="5" id="KW-1133">Transmembrane helix</keyword>
<feature type="compositionally biased region" description="Acidic residues" evidence="4">
    <location>
        <begin position="494"/>
        <end position="527"/>
    </location>
</feature>
<feature type="domain" description="Ig-like" evidence="7">
    <location>
        <begin position="255"/>
        <end position="334"/>
    </location>
</feature>
<keyword evidence="5" id="KW-0472">Membrane</keyword>
<dbReference type="GO" id="GO:0042289">
    <property type="term" value="F:MHC class II protein binding"/>
    <property type="evidence" value="ECO:0007669"/>
    <property type="project" value="TreeGrafter"/>
</dbReference>